<evidence type="ECO:0000256" key="2">
    <source>
        <dbReference type="ARBA" id="ARBA00023242"/>
    </source>
</evidence>
<gene>
    <name evidence="5" type="ORF">GP486_006927</name>
</gene>
<comment type="caution">
    <text evidence="5">The sequence shown here is derived from an EMBL/GenBank/DDBJ whole genome shotgun (WGS) entry which is preliminary data.</text>
</comment>
<dbReference type="GO" id="GO:0001046">
    <property type="term" value="F:core promoter sequence-specific DNA binding"/>
    <property type="evidence" value="ECO:0007669"/>
    <property type="project" value="TreeGrafter"/>
</dbReference>
<dbReference type="Gene3D" id="1.10.20.10">
    <property type="entry name" value="Histone, subunit A"/>
    <property type="match status" value="1"/>
</dbReference>
<dbReference type="GO" id="GO:0016251">
    <property type="term" value="F:RNA polymerase II general transcription initiation factor activity"/>
    <property type="evidence" value="ECO:0007669"/>
    <property type="project" value="TreeGrafter"/>
</dbReference>
<dbReference type="InterPro" id="IPR050568">
    <property type="entry name" value="Transcr_DNA_Rep_Reg"/>
</dbReference>
<evidence type="ECO:0000256" key="3">
    <source>
        <dbReference type="SAM" id="MobiDB-lite"/>
    </source>
</evidence>
<feature type="compositionally biased region" description="Polar residues" evidence="3">
    <location>
        <begin position="60"/>
        <end position="72"/>
    </location>
</feature>
<sequence length="272" mass="29717">MDEPDSSYAPQSPDFSTYHAAPSSYLPAAQSSNHLAFRDGFTPNTSYQTVSPYFNPPPSLNTAPPYQNANNKPHSHDNNKTPGRAKEEDDDDDEYMPDAPGSRSGRSGRAKKADARSEEEEEGDTSGTGSVSVKTKFPVARIKRIMQADEDVGKVAQVTPVIVCKQATRPPFVRMDITNLSRRATAKALELFMISLVCKSAQEASSRSQKRITAAHLKQAIAKDEQFDFLQDIIAKVPDAPASGEKTDEGEDGADAKKKKAGRKKRKVSEEL</sequence>
<dbReference type="Proteomes" id="UP000750711">
    <property type="component" value="Unassembled WGS sequence"/>
</dbReference>
<dbReference type="AlphaFoldDB" id="A0A9P8II52"/>
<evidence type="ECO:0000259" key="4">
    <source>
        <dbReference type="Pfam" id="PF00808"/>
    </source>
</evidence>
<feature type="region of interest" description="Disordered" evidence="3">
    <location>
        <begin position="1"/>
        <end position="21"/>
    </location>
</feature>
<evidence type="ECO:0000313" key="6">
    <source>
        <dbReference type="Proteomes" id="UP000750711"/>
    </source>
</evidence>
<feature type="compositionally biased region" description="Basic residues" evidence="3">
    <location>
        <begin position="257"/>
        <end position="272"/>
    </location>
</feature>
<feature type="region of interest" description="Disordered" evidence="3">
    <location>
        <begin position="36"/>
        <end position="132"/>
    </location>
</feature>
<dbReference type="GO" id="GO:0046982">
    <property type="term" value="F:protein heterodimerization activity"/>
    <property type="evidence" value="ECO:0007669"/>
    <property type="project" value="InterPro"/>
</dbReference>
<evidence type="ECO:0000256" key="1">
    <source>
        <dbReference type="ARBA" id="ARBA00004123"/>
    </source>
</evidence>
<comment type="subcellular location">
    <subcellularLocation>
        <location evidence="1">Nucleus</location>
    </subcellularLocation>
</comment>
<reference evidence="5" key="1">
    <citation type="submission" date="2021-03" db="EMBL/GenBank/DDBJ databases">
        <title>Comparative genomics and phylogenomic investigation of the class Geoglossomycetes provide insights into ecological specialization and systematics.</title>
        <authorList>
            <person name="Melie T."/>
            <person name="Pirro S."/>
            <person name="Miller A.N."/>
            <person name="Quandt A."/>
        </authorList>
    </citation>
    <scope>NUCLEOTIDE SEQUENCE</scope>
    <source>
        <strain evidence="5">CAQ_001_2017</strain>
    </source>
</reference>
<dbReference type="CDD" id="cd22906">
    <property type="entry name" value="HFD_DRAP1"/>
    <property type="match status" value="1"/>
</dbReference>
<feature type="compositionally biased region" description="Basic and acidic residues" evidence="3">
    <location>
        <begin position="74"/>
        <end position="87"/>
    </location>
</feature>
<dbReference type="GO" id="GO:0017054">
    <property type="term" value="C:negative cofactor 2 complex"/>
    <property type="evidence" value="ECO:0007669"/>
    <property type="project" value="TreeGrafter"/>
</dbReference>
<dbReference type="PANTHER" id="PTHR10252:SF5">
    <property type="entry name" value="DR1-ASSOCIATED COREPRESSOR"/>
    <property type="match status" value="1"/>
</dbReference>
<protein>
    <recommendedName>
        <fullName evidence="4">Transcription factor CBF/NF-Y/archaeal histone domain-containing protein</fullName>
    </recommendedName>
</protein>
<organism evidence="5 6">
    <name type="scientific">Trichoglossum hirsutum</name>
    <dbReference type="NCBI Taxonomy" id="265104"/>
    <lineage>
        <taxon>Eukaryota</taxon>
        <taxon>Fungi</taxon>
        <taxon>Dikarya</taxon>
        <taxon>Ascomycota</taxon>
        <taxon>Pezizomycotina</taxon>
        <taxon>Geoglossomycetes</taxon>
        <taxon>Geoglossales</taxon>
        <taxon>Geoglossaceae</taxon>
        <taxon>Trichoglossum</taxon>
    </lineage>
</organism>
<dbReference type="Pfam" id="PF00808">
    <property type="entry name" value="CBFD_NFYB_HMF"/>
    <property type="match status" value="1"/>
</dbReference>
<accession>A0A9P8II52</accession>
<keyword evidence="6" id="KW-1185">Reference proteome</keyword>
<dbReference type="InterPro" id="IPR003958">
    <property type="entry name" value="CBFA_NFYB_domain"/>
</dbReference>
<dbReference type="InterPro" id="IPR009072">
    <property type="entry name" value="Histone-fold"/>
</dbReference>
<dbReference type="SUPFAM" id="SSF47113">
    <property type="entry name" value="Histone-fold"/>
    <property type="match status" value="1"/>
</dbReference>
<proteinExistence type="predicted"/>
<name>A0A9P8II52_9PEZI</name>
<dbReference type="EMBL" id="JAGHQM010001732">
    <property type="protein sequence ID" value="KAH0552873.1"/>
    <property type="molecule type" value="Genomic_DNA"/>
</dbReference>
<evidence type="ECO:0000313" key="5">
    <source>
        <dbReference type="EMBL" id="KAH0552873.1"/>
    </source>
</evidence>
<feature type="compositionally biased region" description="Polar residues" evidence="3">
    <location>
        <begin position="42"/>
        <end position="52"/>
    </location>
</feature>
<feature type="domain" description="Transcription factor CBF/NF-Y/archaeal histone" evidence="4">
    <location>
        <begin position="136"/>
        <end position="164"/>
    </location>
</feature>
<feature type="region of interest" description="Disordered" evidence="3">
    <location>
        <begin position="240"/>
        <end position="272"/>
    </location>
</feature>
<dbReference type="PANTHER" id="PTHR10252">
    <property type="entry name" value="HISTONE-LIKE TRANSCRIPTION FACTOR CCAAT-RELATED"/>
    <property type="match status" value="1"/>
</dbReference>
<keyword evidence="2" id="KW-0539">Nucleus</keyword>